<evidence type="ECO:0000256" key="7">
    <source>
        <dbReference type="ARBA" id="ARBA00023136"/>
    </source>
</evidence>
<sequence length="289" mass="32274">SFVAGAVEPHKAAALERLLWRACRGFLIASFRELEQPLEHPVTGEPATWMTFLISYWGEQIGQKIRKITDCFHCHVFPFLEQEEARHGALQQLQQQSQELQEVLGETERFLIQVLGRVLQLLPPGQVQVHKMKAVYLALNQCSVSTTHKCLIAEAWCSVRDLPALQEALRDSSLPGHRGRLWRGPLPGGQPRSLHHHHLPLPVCCDVRGCGPRAAHVPLRTGHGACGEPASCEGRAERDLADFLQGPLPAPAHGPVLHLHWLHLQRVLQSCHQHLPLGLECGRHGQPVW</sequence>
<evidence type="ECO:0000256" key="5">
    <source>
        <dbReference type="ARBA" id="ARBA00022989"/>
    </source>
</evidence>
<dbReference type="GO" id="GO:0007035">
    <property type="term" value="P:vacuolar acidification"/>
    <property type="evidence" value="ECO:0007669"/>
    <property type="project" value="TreeGrafter"/>
</dbReference>
<dbReference type="EMBL" id="NDHI03003478">
    <property type="protein sequence ID" value="PNJ38824.1"/>
    <property type="molecule type" value="Genomic_DNA"/>
</dbReference>
<protein>
    <recommendedName>
        <fullName evidence="8">V-type proton ATPase subunit a</fullName>
    </recommendedName>
</protein>
<comment type="caution">
    <text evidence="9">The sequence shown here is derived from an EMBL/GenBank/DDBJ whole genome shotgun (WGS) entry which is preliminary data.</text>
</comment>
<dbReference type="AlphaFoldDB" id="A0A2J8U0N5"/>
<evidence type="ECO:0000256" key="6">
    <source>
        <dbReference type="ARBA" id="ARBA00023065"/>
    </source>
</evidence>
<comment type="subcellular location">
    <subcellularLocation>
        <location evidence="1">Membrane</location>
        <topology evidence="1">Multi-pass membrane protein</topology>
    </subcellularLocation>
</comment>
<evidence type="ECO:0000256" key="1">
    <source>
        <dbReference type="ARBA" id="ARBA00004141"/>
    </source>
</evidence>
<keyword evidence="5" id="KW-1133">Transmembrane helix</keyword>
<evidence type="ECO:0000313" key="9">
    <source>
        <dbReference type="EMBL" id="PNJ38824.1"/>
    </source>
</evidence>
<dbReference type="InterPro" id="IPR002490">
    <property type="entry name" value="V-ATPase_116kDa_su"/>
</dbReference>
<keyword evidence="7" id="KW-0472">Membrane</keyword>
<dbReference type="Pfam" id="PF01496">
    <property type="entry name" value="V_ATPase_I"/>
    <property type="match status" value="1"/>
</dbReference>
<keyword evidence="4" id="KW-0812">Transmembrane</keyword>
<keyword evidence="3 8" id="KW-0813">Transport</keyword>
<evidence type="ECO:0000256" key="2">
    <source>
        <dbReference type="ARBA" id="ARBA00009904"/>
    </source>
</evidence>
<accession>A0A2J8U0N5</accession>
<dbReference type="GO" id="GO:0005886">
    <property type="term" value="C:plasma membrane"/>
    <property type="evidence" value="ECO:0007669"/>
    <property type="project" value="TreeGrafter"/>
</dbReference>
<feature type="non-terminal residue" evidence="9">
    <location>
        <position position="1"/>
    </location>
</feature>
<dbReference type="GO" id="GO:0016471">
    <property type="term" value="C:vacuolar proton-transporting V-type ATPase complex"/>
    <property type="evidence" value="ECO:0007669"/>
    <property type="project" value="TreeGrafter"/>
</dbReference>
<keyword evidence="6 8" id="KW-0406">Ion transport</keyword>
<evidence type="ECO:0000256" key="4">
    <source>
        <dbReference type="ARBA" id="ARBA00022692"/>
    </source>
</evidence>
<dbReference type="GO" id="GO:0051117">
    <property type="term" value="F:ATPase binding"/>
    <property type="evidence" value="ECO:0007669"/>
    <property type="project" value="TreeGrafter"/>
</dbReference>
<evidence type="ECO:0000256" key="8">
    <source>
        <dbReference type="RuleBase" id="RU361189"/>
    </source>
</evidence>
<comment type="function">
    <text evidence="8">Essential component of the vacuolar proton pump (V-ATPase), a multimeric enzyme that catalyzes the translocation of protons across the membranes. Required for assembly and activity of the V-ATPase.</text>
</comment>
<dbReference type="PANTHER" id="PTHR11629">
    <property type="entry name" value="VACUOLAR PROTON ATPASES"/>
    <property type="match status" value="1"/>
</dbReference>
<evidence type="ECO:0000256" key="3">
    <source>
        <dbReference type="ARBA" id="ARBA00022448"/>
    </source>
</evidence>
<keyword evidence="8" id="KW-0375">Hydrogen ion transport</keyword>
<proteinExistence type="inferred from homology"/>
<reference evidence="9" key="1">
    <citation type="submission" date="2017-12" db="EMBL/GenBank/DDBJ databases">
        <title>High-resolution comparative analysis of great ape genomes.</title>
        <authorList>
            <person name="Pollen A."/>
            <person name="Hastie A."/>
            <person name="Hormozdiari F."/>
            <person name="Dougherty M."/>
            <person name="Liu R."/>
            <person name="Chaisson M."/>
            <person name="Hoppe E."/>
            <person name="Hill C."/>
            <person name="Pang A."/>
            <person name="Hillier L."/>
            <person name="Baker C."/>
            <person name="Armstrong J."/>
            <person name="Shendure J."/>
            <person name="Paten B."/>
            <person name="Wilson R."/>
            <person name="Chao H."/>
            <person name="Schneider V."/>
            <person name="Ventura M."/>
            <person name="Kronenberg Z."/>
            <person name="Murali S."/>
            <person name="Gordon D."/>
            <person name="Cantsilieris S."/>
            <person name="Munson K."/>
            <person name="Nelson B."/>
            <person name="Raja A."/>
            <person name="Underwood J."/>
            <person name="Diekhans M."/>
            <person name="Fiddes I."/>
            <person name="Haussler D."/>
            <person name="Eichler E."/>
        </authorList>
    </citation>
    <scope>NUCLEOTIDE SEQUENCE [LARGE SCALE GENOMIC DNA]</scope>
    <source>
        <strain evidence="9">Susie</strain>
    </source>
</reference>
<gene>
    <name evidence="9" type="ORF">CR201_G0031570</name>
</gene>
<feature type="non-terminal residue" evidence="9">
    <location>
        <position position="289"/>
    </location>
</feature>
<comment type="similarity">
    <text evidence="2 8">Belongs to the V-ATPase 116 kDa subunit family.</text>
</comment>
<dbReference type="GO" id="GO:0033179">
    <property type="term" value="C:proton-transporting V-type ATPase, V0 domain"/>
    <property type="evidence" value="ECO:0007669"/>
    <property type="project" value="InterPro"/>
</dbReference>
<dbReference type="PANTHER" id="PTHR11629:SF21">
    <property type="entry name" value="V-TYPE PROTON ATPASE 116 KDA SUBUNIT A 3"/>
    <property type="match status" value="1"/>
</dbReference>
<organism evidence="9">
    <name type="scientific">Pongo abelii</name>
    <name type="common">Sumatran orangutan</name>
    <name type="synonym">Pongo pygmaeus abelii</name>
    <dbReference type="NCBI Taxonomy" id="9601"/>
    <lineage>
        <taxon>Eukaryota</taxon>
        <taxon>Metazoa</taxon>
        <taxon>Chordata</taxon>
        <taxon>Craniata</taxon>
        <taxon>Vertebrata</taxon>
        <taxon>Euteleostomi</taxon>
        <taxon>Mammalia</taxon>
        <taxon>Eutheria</taxon>
        <taxon>Euarchontoglires</taxon>
        <taxon>Primates</taxon>
        <taxon>Haplorrhini</taxon>
        <taxon>Catarrhini</taxon>
        <taxon>Hominidae</taxon>
        <taxon>Pongo</taxon>
    </lineage>
</organism>
<name>A0A2J8U0N5_PONAB</name>
<dbReference type="GO" id="GO:0046961">
    <property type="term" value="F:proton-transporting ATPase activity, rotational mechanism"/>
    <property type="evidence" value="ECO:0007669"/>
    <property type="project" value="InterPro"/>
</dbReference>